<dbReference type="AlphaFoldDB" id="A0A6M3LHQ3"/>
<name>A0A6M3LHQ3_9ZZZZ</name>
<dbReference type="SUPFAM" id="SSF57903">
    <property type="entry name" value="FYVE/PHD zinc finger"/>
    <property type="match status" value="1"/>
</dbReference>
<dbReference type="EMBL" id="MT143104">
    <property type="protein sequence ID" value="QJA92884.1"/>
    <property type="molecule type" value="Genomic_DNA"/>
</dbReference>
<proteinExistence type="predicted"/>
<evidence type="ECO:0000313" key="1">
    <source>
        <dbReference type="EMBL" id="QJA92884.1"/>
    </source>
</evidence>
<sequence>MADTLCTRCGFKMCGNCYFIQWLGEEPYCERCYEIAEEDERLNAQEANSAARRQATGAQW</sequence>
<protein>
    <submittedName>
        <fullName evidence="1">Uncharacterized protein</fullName>
    </submittedName>
</protein>
<organism evidence="1">
    <name type="scientific">viral metagenome</name>
    <dbReference type="NCBI Taxonomy" id="1070528"/>
    <lineage>
        <taxon>unclassified sequences</taxon>
        <taxon>metagenomes</taxon>
        <taxon>organismal metagenomes</taxon>
    </lineage>
</organism>
<dbReference type="InterPro" id="IPR011011">
    <property type="entry name" value="Znf_FYVE_PHD"/>
</dbReference>
<gene>
    <name evidence="1" type="ORF">MM415B04433_0004</name>
</gene>
<reference evidence="1" key="1">
    <citation type="submission" date="2020-03" db="EMBL/GenBank/DDBJ databases">
        <title>The deep terrestrial virosphere.</title>
        <authorList>
            <person name="Holmfeldt K."/>
            <person name="Nilsson E."/>
            <person name="Simone D."/>
            <person name="Lopez-Fernandez M."/>
            <person name="Wu X."/>
            <person name="de Brujin I."/>
            <person name="Lundin D."/>
            <person name="Andersson A."/>
            <person name="Bertilsson S."/>
            <person name="Dopson M."/>
        </authorList>
    </citation>
    <scope>NUCLEOTIDE SEQUENCE</scope>
    <source>
        <strain evidence="1">MM415B04433</strain>
    </source>
</reference>
<accession>A0A6M3LHQ3</accession>